<dbReference type="GO" id="GO:0000166">
    <property type="term" value="F:nucleotide binding"/>
    <property type="evidence" value="ECO:0007669"/>
    <property type="project" value="InterPro"/>
</dbReference>
<dbReference type="PANTHER" id="PTHR11575">
    <property type="entry name" value="5'-NUCLEOTIDASE-RELATED"/>
    <property type="match status" value="1"/>
</dbReference>
<keyword evidence="5" id="KW-1185">Reference proteome</keyword>
<dbReference type="GO" id="GO:0005829">
    <property type="term" value="C:cytosol"/>
    <property type="evidence" value="ECO:0007669"/>
    <property type="project" value="TreeGrafter"/>
</dbReference>
<dbReference type="SUPFAM" id="SSF55816">
    <property type="entry name" value="5'-nucleotidase (syn. UDP-sugar hydrolase), C-terminal domain"/>
    <property type="match status" value="1"/>
</dbReference>
<dbReference type="InterPro" id="IPR014485">
    <property type="entry name" value="Pesterase_C1039"/>
</dbReference>
<sequence>MRNQLLKFLVSLTIIIQNCLGIVLPQTLRRELKWGQVNILHTTDMHGWLAGHAHDKRYSSDLGEFVSFINHMKQLAEEKDVDLLVVDTGDLHDGTGLSDLTNPPGSWTNDLLKNVPYDVLVAGNHELYLPIVMNDTYHNFIPSWNGRYLASNVDMYDEKTDTYTPFGEKYAIFDTPHNVRILSLGFVGSFSGGCNEARVLPMEITLQHSWWNEIRELEDIDLILIAGHIPVHDSSELDQLLLKLRKEFPDTIIQVLGGHSHIRDYAVYDEKAAGLQSGRYCETVGWASIQGLPSFTSSKARSNSFYPVFPFFSPLIDYSKKVLETTLYFTNPSVFSRSYIDWNRKGFIYHSNVHDFNFDTIEGSKLSHQIANARKRLNLLDPLGCSPIDYGFSEVPRNASNSIYHLFETEIFPKTIINKSRKHLPHYIIINTGGIRGGLQQGSFGLDELFQVSPFKGNIFYVLKDVPWFIVKNLPYWLEHSGYLSIYDEPSTFLDTPNTFEKDLVYTKSKPKSEQVSYGYQTHDDMGDDGDDTIHLPIPHYDSGNYLCSKVNVDLDLDRHPRQVDLVTTEFVIPRLNYILNKLVGKSLFTKEDWNLYFWRKDGRHSMTDLLALYAEKYWDKECLYST</sequence>
<evidence type="ECO:0000256" key="1">
    <source>
        <dbReference type="SAM" id="SignalP"/>
    </source>
</evidence>
<dbReference type="Gene3D" id="3.90.780.10">
    <property type="entry name" value="5'-Nucleotidase, C-terminal domain"/>
    <property type="match status" value="1"/>
</dbReference>
<keyword evidence="1" id="KW-0732">Signal</keyword>
<dbReference type="GO" id="GO:0046872">
    <property type="term" value="F:metal ion binding"/>
    <property type="evidence" value="ECO:0007669"/>
    <property type="project" value="InterPro"/>
</dbReference>
<dbReference type="InterPro" id="IPR004843">
    <property type="entry name" value="Calcineurin-like_PHP"/>
</dbReference>
<dbReference type="InterPro" id="IPR029052">
    <property type="entry name" value="Metallo-depent_PP-like"/>
</dbReference>
<dbReference type="InterPro" id="IPR006146">
    <property type="entry name" value="5'-Nucleotdase_CS"/>
</dbReference>
<dbReference type="KEGG" id="som:SOMG_03296"/>
<dbReference type="InterPro" id="IPR036907">
    <property type="entry name" value="5'-Nucleotdase_C_sf"/>
</dbReference>
<dbReference type="InterPro" id="IPR053828">
    <property type="entry name" value="Nucleosidase_C"/>
</dbReference>
<dbReference type="GO" id="GO:0016788">
    <property type="term" value="F:hydrolase activity, acting on ester bonds"/>
    <property type="evidence" value="ECO:0007669"/>
    <property type="project" value="InterPro"/>
</dbReference>
<dbReference type="GO" id="GO:0009166">
    <property type="term" value="P:nucleotide catabolic process"/>
    <property type="evidence" value="ECO:0007669"/>
    <property type="project" value="InterPro"/>
</dbReference>
<dbReference type="Proteomes" id="UP001212411">
    <property type="component" value="Chromosome 2"/>
</dbReference>
<evidence type="ECO:0000259" key="3">
    <source>
        <dbReference type="Pfam" id="PF21953"/>
    </source>
</evidence>
<dbReference type="PROSITE" id="PS00785">
    <property type="entry name" value="5_NUCLEOTIDASE_1"/>
    <property type="match status" value="1"/>
</dbReference>
<dbReference type="GeneID" id="80876776"/>
<feature type="domain" description="Putative 5'-nucleotidase C-terminal" evidence="3">
    <location>
        <begin position="389"/>
        <end position="575"/>
    </location>
</feature>
<dbReference type="InterPro" id="IPR006179">
    <property type="entry name" value="5_nucleotidase/apyrase"/>
</dbReference>
<accession>A0AAE9WC55</accession>
<proteinExistence type="predicted"/>
<dbReference type="Pfam" id="PF21953">
    <property type="entry name" value="NadN_nucleosid_C"/>
    <property type="match status" value="1"/>
</dbReference>
<dbReference type="RefSeq" id="XP_056037758.1">
    <property type="nucleotide sequence ID" value="XM_056182087.1"/>
</dbReference>
<reference evidence="4 5" key="1">
    <citation type="journal article" date="2023" name="G3 (Bethesda)">
        <title>A high-quality reference genome for the fission yeast Schizosaccharomyces osmophilus.</title>
        <authorList>
            <person name="Jia G.S."/>
            <person name="Zhang W.C."/>
            <person name="Liang Y."/>
            <person name="Liu X.H."/>
            <person name="Rhind N."/>
            <person name="Pidoux A."/>
            <person name="Brysch-Herzberg M."/>
            <person name="Du L.L."/>
        </authorList>
    </citation>
    <scope>NUCLEOTIDE SEQUENCE [LARGE SCALE GENOMIC DNA]</scope>
    <source>
        <strain evidence="4 5">CBS 15793</strain>
    </source>
</reference>
<dbReference type="Gene3D" id="3.60.21.10">
    <property type="match status" value="1"/>
</dbReference>
<feature type="signal peptide" evidence="1">
    <location>
        <begin position="1"/>
        <end position="21"/>
    </location>
</feature>
<name>A0AAE9WC55_9SCHI</name>
<organism evidence="4 5">
    <name type="scientific">Schizosaccharomyces osmophilus</name>
    <dbReference type="NCBI Taxonomy" id="2545709"/>
    <lineage>
        <taxon>Eukaryota</taxon>
        <taxon>Fungi</taxon>
        <taxon>Dikarya</taxon>
        <taxon>Ascomycota</taxon>
        <taxon>Taphrinomycotina</taxon>
        <taxon>Schizosaccharomycetes</taxon>
        <taxon>Schizosaccharomycetales</taxon>
        <taxon>Schizosaccharomycetaceae</taxon>
        <taxon>Schizosaccharomyces</taxon>
    </lineage>
</organism>
<feature type="chain" id="PRO_5041969380" evidence="1">
    <location>
        <begin position="22"/>
        <end position="627"/>
    </location>
</feature>
<dbReference type="CDD" id="cd07407">
    <property type="entry name" value="MPP_YHR202W_N"/>
    <property type="match status" value="1"/>
</dbReference>
<evidence type="ECO:0000259" key="2">
    <source>
        <dbReference type="Pfam" id="PF00149"/>
    </source>
</evidence>
<gene>
    <name evidence="4" type="ORF">SOMG_03296</name>
</gene>
<evidence type="ECO:0000313" key="4">
    <source>
        <dbReference type="EMBL" id="WBW73515.1"/>
    </source>
</evidence>
<dbReference type="EMBL" id="CP115612">
    <property type="protein sequence ID" value="WBW73515.1"/>
    <property type="molecule type" value="Genomic_DNA"/>
</dbReference>
<dbReference type="PIRSF" id="PIRSF017316">
    <property type="entry name" value="Pesterase_C1039"/>
    <property type="match status" value="1"/>
</dbReference>
<evidence type="ECO:0000313" key="5">
    <source>
        <dbReference type="Proteomes" id="UP001212411"/>
    </source>
</evidence>
<dbReference type="InterPro" id="IPR041823">
    <property type="entry name" value="YHR202W_N"/>
</dbReference>
<feature type="domain" description="Calcineurin-like phosphoesterase" evidence="2">
    <location>
        <begin position="38"/>
        <end position="262"/>
    </location>
</feature>
<dbReference type="AlphaFoldDB" id="A0AAE9WC55"/>
<protein>
    <submittedName>
        <fullName evidence="4">5'-nucleotidase, NT5E family</fullName>
    </submittedName>
</protein>
<dbReference type="Pfam" id="PF00149">
    <property type="entry name" value="Metallophos"/>
    <property type="match status" value="1"/>
</dbReference>
<dbReference type="PANTHER" id="PTHR11575:SF22">
    <property type="entry name" value="ADL392WP"/>
    <property type="match status" value="1"/>
</dbReference>
<dbReference type="SUPFAM" id="SSF56300">
    <property type="entry name" value="Metallo-dependent phosphatases"/>
    <property type="match status" value="1"/>
</dbReference>